<accession>A0A6N4W6N8</accession>
<dbReference type="KEGG" id="many:MANY_11140"/>
<gene>
    <name evidence="1" type="ORF">MANY_11140</name>
</gene>
<dbReference type="EMBL" id="AP022620">
    <property type="protein sequence ID" value="BBZ75777.1"/>
    <property type="molecule type" value="Genomic_DNA"/>
</dbReference>
<name>A0A6N4W6N8_9MYCO</name>
<organism evidence="1 2">
    <name type="scientific">Mycolicibacterium anyangense</name>
    <dbReference type="NCBI Taxonomy" id="1431246"/>
    <lineage>
        <taxon>Bacteria</taxon>
        <taxon>Bacillati</taxon>
        <taxon>Actinomycetota</taxon>
        <taxon>Actinomycetes</taxon>
        <taxon>Mycobacteriales</taxon>
        <taxon>Mycobacteriaceae</taxon>
        <taxon>Mycolicibacterium</taxon>
    </lineage>
</organism>
<sequence>MGIARYGGGMVAPPVTNPSSNVRVVDEEIAGLPGPEDMVVMAVPLSRDLTDELDGALASTAVGLEELLLAALGRAIARTIGVGVVTVGGLTAVHPIRLACALESTLDADGMVDEVRRALVAPPQGTHGPADVMFSFLGMVPDPALGPLHLTDGPALSVLAFRAGGMLAMDWWYDGRRLDACTVEELAAQFRLGLIGLTSEITPVCG</sequence>
<evidence type="ECO:0008006" key="3">
    <source>
        <dbReference type="Google" id="ProtNLM"/>
    </source>
</evidence>
<proteinExistence type="predicted"/>
<evidence type="ECO:0000313" key="2">
    <source>
        <dbReference type="Proteomes" id="UP000467249"/>
    </source>
</evidence>
<dbReference type="SUPFAM" id="SSF52777">
    <property type="entry name" value="CoA-dependent acyltransferases"/>
    <property type="match status" value="1"/>
</dbReference>
<reference evidence="1 2" key="1">
    <citation type="journal article" date="2019" name="Emerg. Microbes Infect.">
        <title>Comprehensive subspecies identification of 175 nontuberculous mycobacteria species based on 7547 genomic profiles.</title>
        <authorList>
            <person name="Matsumoto Y."/>
            <person name="Kinjo T."/>
            <person name="Motooka D."/>
            <person name="Nabeya D."/>
            <person name="Jung N."/>
            <person name="Uechi K."/>
            <person name="Horii T."/>
            <person name="Iida T."/>
            <person name="Fujita J."/>
            <person name="Nakamura S."/>
        </authorList>
    </citation>
    <scope>NUCLEOTIDE SEQUENCE [LARGE SCALE GENOMIC DNA]</scope>
    <source>
        <strain evidence="1 2">JCM 30275</strain>
    </source>
</reference>
<dbReference type="Gene3D" id="3.30.559.30">
    <property type="entry name" value="Nonribosomal peptide synthetase, condensation domain"/>
    <property type="match status" value="1"/>
</dbReference>
<evidence type="ECO:0000313" key="1">
    <source>
        <dbReference type="EMBL" id="BBZ75777.1"/>
    </source>
</evidence>
<dbReference type="AlphaFoldDB" id="A0A6N4W6N8"/>
<keyword evidence="2" id="KW-1185">Reference proteome</keyword>
<protein>
    <recommendedName>
        <fullName evidence="3">Polyketide synthase</fullName>
    </recommendedName>
</protein>
<dbReference type="Proteomes" id="UP000467249">
    <property type="component" value="Chromosome"/>
</dbReference>